<protein>
    <recommendedName>
        <fullName evidence="5">DUF3105 domain-containing protein</fullName>
    </recommendedName>
</protein>
<dbReference type="Pfam" id="PF11303">
    <property type="entry name" value="DUF3105"/>
    <property type="match status" value="1"/>
</dbReference>
<comment type="caution">
    <text evidence="3">The sequence shown here is derived from an EMBL/GenBank/DDBJ whole genome shotgun (WGS) entry which is preliminary data.</text>
</comment>
<accession>A0ABT1H6N5</accession>
<keyword evidence="2" id="KW-1133">Transmembrane helix</keyword>
<evidence type="ECO:0000256" key="1">
    <source>
        <dbReference type="SAM" id="MobiDB-lite"/>
    </source>
</evidence>
<gene>
    <name evidence="3" type="ORF">LX12_004114</name>
</gene>
<dbReference type="InterPro" id="IPR021454">
    <property type="entry name" value="DUF3105"/>
</dbReference>
<dbReference type="EMBL" id="JAMTCG010000009">
    <property type="protein sequence ID" value="MCP2162902.1"/>
    <property type="molecule type" value="Genomic_DNA"/>
</dbReference>
<feature type="compositionally biased region" description="Basic residues" evidence="1">
    <location>
        <begin position="32"/>
        <end position="42"/>
    </location>
</feature>
<evidence type="ECO:0000313" key="3">
    <source>
        <dbReference type="EMBL" id="MCP2162902.1"/>
    </source>
</evidence>
<evidence type="ECO:0000313" key="4">
    <source>
        <dbReference type="Proteomes" id="UP001205740"/>
    </source>
</evidence>
<proteinExistence type="predicted"/>
<dbReference type="Proteomes" id="UP001205740">
    <property type="component" value="Unassembled WGS sequence"/>
</dbReference>
<keyword evidence="2" id="KW-0472">Membrane</keyword>
<organism evidence="3 4">
    <name type="scientific">Williamsia serinedens</name>
    <dbReference type="NCBI Taxonomy" id="391736"/>
    <lineage>
        <taxon>Bacteria</taxon>
        <taxon>Bacillati</taxon>
        <taxon>Actinomycetota</taxon>
        <taxon>Actinomycetes</taxon>
        <taxon>Mycobacteriales</taxon>
        <taxon>Nocardiaceae</taxon>
        <taxon>Williamsia</taxon>
    </lineage>
</organism>
<evidence type="ECO:0000256" key="2">
    <source>
        <dbReference type="SAM" id="Phobius"/>
    </source>
</evidence>
<reference evidence="3 4" key="1">
    <citation type="submission" date="2022-06" db="EMBL/GenBank/DDBJ databases">
        <title>Genomic Encyclopedia of Archaeal and Bacterial Type Strains, Phase II (KMG-II): from individual species to whole genera.</title>
        <authorList>
            <person name="Goeker M."/>
        </authorList>
    </citation>
    <scope>NUCLEOTIDE SEQUENCE [LARGE SCALE GENOMIC DNA]</scope>
    <source>
        <strain evidence="3 4">DSM 45037</strain>
    </source>
</reference>
<feature type="region of interest" description="Disordered" evidence="1">
    <location>
        <begin position="1"/>
        <end position="50"/>
    </location>
</feature>
<name>A0ABT1H6N5_9NOCA</name>
<keyword evidence="4" id="KW-1185">Reference proteome</keyword>
<feature type="region of interest" description="Disordered" evidence="1">
    <location>
        <begin position="261"/>
        <end position="304"/>
    </location>
</feature>
<sequence>MASMSSPHNAAKPDETASTTGEGKPPTAPKGPTKKASKKKGRPGTIPVTAAGRRRSVPWATIAAVVVVLAIVGGIAAYLVPKYTVREEAQKFVPSASNPDPSDAIQGVVKRFYPAGQHVAPTQRVAYDQSPPYGGPHDAVWATCTGVVYPNPLRTENAVHSLEHGAVWIAYNPQTVSAADKATLESKVNGKQFMLMSPYPGLSTPISLQSWGHQLKLSSASDPRVDQFITALRLNSQTNVYPGQPQQTAYPEVGASCAAIPGAFDPNNPPPADVGPVPADAVPMNGAGTQQATNEPGVSPTPAG</sequence>
<feature type="compositionally biased region" description="Polar residues" evidence="1">
    <location>
        <begin position="287"/>
        <end position="296"/>
    </location>
</feature>
<keyword evidence="2" id="KW-0812">Transmembrane</keyword>
<feature type="compositionally biased region" description="Low complexity" evidence="1">
    <location>
        <begin position="274"/>
        <end position="283"/>
    </location>
</feature>
<evidence type="ECO:0008006" key="5">
    <source>
        <dbReference type="Google" id="ProtNLM"/>
    </source>
</evidence>
<feature type="transmembrane region" description="Helical" evidence="2">
    <location>
        <begin position="59"/>
        <end position="80"/>
    </location>
</feature>